<dbReference type="Proteomes" id="UP000584824">
    <property type="component" value="Unassembled WGS sequence"/>
</dbReference>
<evidence type="ECO:0000313" key="7">
    <source>
        <dbReference type="EMBL" id="MBB4104763.1"/>
    </source>
</evidence>
<evidence type="ECO:0000313" key="8">
    <source>
        <dbReference type="Proteomes" id="UP000584824"/>
    </source>
</evidence>
<feature type="transmembrane region" description="Helical" evidence="5">
    <location>
        <begin position="130"/>
        <end position="149"/>
    </location>
</feature>
<dbReference type="InterPro" id="IPR050638">
    <property type="entry name" value="AA-Vitamin_Transporters"/>
</dbReference>
<feature type="domain" description="EamA" evidence="6">
    <location>
        <begin position="158"/>
        <end position="290"/>
    </location>
</feature>
<evidence type="ECO:0000256" key="1">
    <source>
        <dbReference type="ARBA" id="ARBA00004141"/>
    </source>
</evidence>
<evidence type="ECO:0000256" key="3">
    <source>
        <dbReference type="ARBA" id="ARBA00022989"/>
    </source>
</evidence>
<comment type="subcellular location">
    <subcellularLocation>
        <location evidence="1">Membrane</location>
        <topology evidence="1">Multi-pass membrane protein</topology>
    </subcellularLocation>
</comment>
<reference evidence="7 8" key="1">
    <citation type="submission" date="2020-08" db="EMBL/GenBank/DDBJ databases">
        <title>Genomic Encyclopedia of Type Strains, Phase IV (KMG-IV): sequencing the most valuable type-strain genomes for metagenomic binning, comparative biology and taxonomic classification.</title>
        <authorList>
            <person name="Goeker M."/>
        </authorList>
    </citation>
    <scope>NUCLEOTIDE SEQUENCE [LARGE SCALE GENOMIC DNA]</scope>
    <source>
        <strain evidence="7 8">DSM 26385</strain>
    </source>
</reference>
<keyword evidence="8" id="KW-1185">Reference proteome</keyword>
<dbReference type="InterPro" id="IPR037185">
    <property type="entry name" value="EmrE-like"/>
</dbReference>
<gene>
    <name evidence="7" type="ORF">GGQ66_003342</name>
</gene>
<feature type="transmembrane region" description="Helical" evidence="5">
    <location>
        <begin position="218"/>
        <end position="240"/>
    </location>
</feature>
<keyword evidence="3 5" id="KW-1133">Transmembrane helix</keyword>
<feature type="transmembrane region" description="Helical" evidence="5">
    <location>
        <begin position="252"/>
        <end position="268"/>
    </location>
</feature>
<sequence>MLAKPKLSTELALLLMLSSLWGASYTFIKIGVETIPPVTLIAARTLIAGLVLALILRWRGVRWPRDRATWARFTVQACLNSVVPFTLIAWAETAIDASLAVILNAMTPIFTFLLTAFVTRHEAITARKGFGVAAGLMGASLIVGFEAFGGLGKNLWPQLAIVAATISYAGAAIFGKSFRDFDPMVPAASSLVTGAVLLLPLCIMIDRPWTLAPSGRSLMALVALAVVSTALAFSIYFRLIQTLGSVGATAQAYLRVPVGMAIGMVFLDEQPQPAVWFGLAFVMAGVIAMTLPARMSLRVKAL</sequence>
<name>A0A7W6K3X9_9HYPH</name>
<comment type="caution">
    <text evidence="7">The sequence shown here is derived from an EMBL/GenBank/DDBJ whole genome shotgun (WGS) entry which is preliminary data.</text>
</comment>
<dbReference type="GO" id="GO:0016020">
    <property type="term" value="C:membrane"/>
    <property type="evidence" value="ECO:0007669"/>
    <property type="project" value="UniProtKB-SubCell"/>
</dbReference>
<feature type="transmembrane region" description="Helical" evidence="5">
    <location>
        <begin position="274"/>
        <end position="293"/>
    </location>
</feature>
<feature type="transmembrane region" description="Helical" evidence="5">
    <location>
        <begin position="155"/>
        <end position="175"/>
    </location>
</feature>
<feature type="transmembrane region" description="Helical" evidence="5">
    <location>
        <begin position="97"/>
        <end position="118"/>
    </location>
</feature>
<keyword evidence="2 5" id="KW-0812">Transmembrane</keyword>
<feature type="domain" description="EamA" evidence="6">
    <location>
        <begin position="13"/>
        <end position="143"/>
    </location>
</feature>
<evidence type="ECO:0000259" key="6">
    <source>
        <dbReference type="Pfam" id="PF00892"/>
    </source>
</evidence>
<dbReference type="PANTHER" id="PTHR32322">
    <property type="entry name" value="INNER MEMBRANE TRANSPORTER"/>
    <property type="match status" value="1"/>
</dbReference>
<dbReference type="RefSeq" id="WP_183793836.1">
    <property type="nucleotide sequence ID" value="NZ_JACIDU010000014.1"/>
</dbReference>
<accession>A0A7W6K3X9</accession>
<protein>
    <submittedName>
        <fullName evidence="7">Drug/metabolite transporter (DMT)-like permease</fullName>
    </submittedName>
</protein>
<feature type="transmembrane region" description="Helical" evidence="5">
    <location>
        <begin position="187"/>
        <end position="206"/>
    </location>
</feature>
<evidence type="ECO:0000256" key="5">
    <source>
        <dbReference type="SAM" id="Phobius"/>
    </source>
</evidence>
<dbReference type="EMBL" id="JACIDU010000014">
    <property type="protein sequence ID" value="MBB4104763.1"/>
    <property type="molecule type" value="Genomic_DNA"/>
</dbReference>
<organism evidence="7 8">
    <name type="scientific">Allorhizobium borbori</name>
    <dbReference type="NCBI Taxonomy" id="485907"/>
    <lineage>
        <taxon>Bacteria</taxon>
        <taxon>Pseudomonadati</taxon>
        <taxon>Pseudomonadota</taxon>
        <taxon>Alphaproteobacteria</taxon>
        <taxon>Hyphomicrobiales</taxon>
        <taxon>Rhizobiaceae</taxon>
        <taxon>Rhizobium/Agrobacterium group</taxon>
        <taxon>Allorhizobium</taxon>
    </lineage>
</organism>
<feature type="transmembrane region" description="Helical" evidence="5">
    <location>
        <begin position="70"/>
        <end position="91"/>
    </location>
</feature>
<dbReference type="PANTHER" id="PTHR32322:SF9">
    <property type="entry name" value="AMINO-ACID METABOLITE EFFLUX PUMP-RELATED"/>
    <property type="match status" value="1"/>
</dbReference>
<keyword evidence="4 5" id="KW-0472">Membrane</keyword>
<feature type="transmembrane region" description="Helical" evidence="5">
    <location>
        <begin position="38"/>
        <end position="58"/>
    </location>
</feature>
<proteinExistence type="predicted"/>
<dbReference type="AlphaFoldDB" id="A0A7W6K3X9"/>
<dbReference type="SUPFAM" id="SSF103481">
    <property type="entry name" value="Multidrug resistance efflux transporter EmrE"/>
    <property type="match status" value="2"/>
</dbReference>
<dbReference type="Pfam" id="PF00892">
    <property type="entry name" value="EamA"/>
    <property type="match status" value="2"/>
</dbReference>
<dbReference type="InterPro" id="IPR000620">
    <property type="entry name" value="EamA_dom"/>
</dbReference>
<evidence type="ECO:0000256" key="2">
    <source>
        <dbReference type="ARBA" id="ARBA00022692"/>
    </source>
</evidence>
<evidence type="ECO:0000256" key="4">
    <source>
        <dbReference type="ARBA" id="ARBA00023136"/>
    </source>
</evidence>